<sequence>MNHVPDSVVTAIDTFGEQLLLGDASAVSGTLRNDLQIEISPPDGSTAVCRYKAVHTQSPPTLRDRGSFVTTIVDGVDSRLQQWGIDPPAAYRYVDTVNDTHHYEGTLQLP</sequence>
<dbReference type="Proteomes" id="UP000276588">
    <property type="component" value="Unassembled WGS sequence"/>
</dbReference>
<organism evidence="1 2">
    <name type="scientific">Halonotius aquaticus</name>
    <dbReference type="NCBI Taxonomy" id="2216978"/>
    <lineage>
        <taxon>Archaea</taxon>
        <taxon>Methanobacteriati</taxon>
        <taxon>Methanobacteriota</taxon>
        <taxon>Stenosarchaea group</taxon>
        <taxon>Halobacteria</taxon>
        <taxon>Halobacteriales</taxon>
        <taxon>Haloferacaceae</taxon>
        <taxon>Halonotius</taxon>
    </lineage>
</organism>
<name>A0A3A6PY56_9EURY</name>
<dbReference type="OrthoDB" id="314450at2157"/>
<accession>A0A3A6PY56</accession>
<keyword evidence="2" id="KW-1185">Reference proteome</keyword>
<comment type="caution">
    <text evidence="1">The sequence shown here is derived from an EMBL/GenBank/DDBJ whole genome shotgun (WGS) entry which is preliminary data.</text>
</comment>
<reference evidence="1 2" key="1">
    <citation type="submission" date="2018-06" db="EMBL/GenBank/DDBJ databases">
        <title>Halonotius sp. F13-13 a new haloarchaeeon isolated from a solar saltern from Isla Cristina, Huelva, Spain.</title>
        <authorList>
            <person name="Duran-Viseras A."/>
            <person name="Sanchez-Porro C."/>
            <person name="Ventosa A."/>
        </authorList>
    </citation>
    <scope>NUCLEOTIDE SEQUENCE [LARGE SCALE GENOMIC DNA]</scope>
    <source>
        <strain evidence="1 2">F13-13</strain>
    </source>
</reference>
<proteinExistence type="predicted"/>
<dbReference type="RefSeq" id="WP_120100337.1">
    <property type="nucleotide sequence ID" value="NZ_QKNY01000003.1"/>
</dbReference>
<dbReference type="EMBL" id="QKNY01000003">
    <property type="protein sequence ID" value="RJX44706.1"/>
    <property type="molecule type" value="Genomic_DNA"/>
</dbReference>
<evidence type="ECO:0000313" key="2">
    <source>
        <dbReference type="Proteomes" id="UP000276588"/>
    </source>
</evidence>
<protein>
    <submittedName>
        <fullName evidence="1">Uncharacterized protein</fullName>
    </submittedName>
</protein>
<dbReference type="AlphaFoldDB" id="A0A3A6PY56"/>
<evidence type="ECO:0000313" key="1">
    <source>
        <dbReference type="EMBL" id="RJX44706.1"/>
    </source>
</evidence>
<gene>
    <name evidence="1" type="ORF">DM826_00925</name>
</gene>